<keyword evidence="4" id="KW-0249">Electron transport</keyword>
<evidence type="ECO:0000256" key="7">
    <source>
        <dbReference type="SAM" id="Phobius"/>
    </source>
</evidence>
<protein>
    <submittedName>
        <fullName evidence="9">Cytochrome c550</fullName>
    </submittedName>
</protein>
<sequence>MNRNPIIPFVLIMVIGVVAMFLMSFKGLGDMDEIAAEKENGGAKTEESASATPEELYQQKGCAGCHGGDYSGGVGPSLKGLPISEDEIAEILKNGTQGGMPGGLVPGQEAAMAEWIKSLK</sequence>
<dbReference type="Pfam" id="PF13442">
    <property type="entry name" value="Cytochrome_CBB3"/>
    <property type="match status" value="1"/>
</dbReference>
<feature type="domain" description="Cytochrome c" evidence="8">
    <location>
        <begin position="48"/>
        <end position="120"/>
    </location>
</feature>
<keyword evidence="2 6" id="KW-0349">Heme</keyword>
<dbReference type="Gene3D" id="1.10.760.10">
    <property type="entry name" value="Cytochrome c-like domain"/>
    <property type="match status" value="1"/>
</dbReference>
<dbReference type="InterPro" id="IPR012218">
    <property type="entry name" value="Cyt_c_BACSU-c550-type"/>
</dbReference>
<evidence type="ECO:0000313" key="10">
    <source>
        <dbReference type="Proteomes" id="UP001231362"/>
    </source>
</evidence>
<dbReference type="RefSeq" id="WP_307150871.1">
    <property type="nucleotide sequence ID" value="NZ_JAUSTU010000012.1"/>
</dbReference>
<evidence type="ECO:0000256" key="6">
    <source>
        <dbReference type="PROSITE-ProRule" id="PRU00433"/>
    </source>
</evidence>
<dbReference type="NCBIfam" id="NF045773">
    <property type="entry name" value="cytochro_C550"/>
    <property type="match status" value="1"/>
</dbReference>
<dbReference type="PIRSF" id="PIRSF000025">
    <property type="entry name" value="Cytc_Bsub_c550"/>
    <property type="match status" value="1"/>
</dbReference>
<feature type="transmembrane region" description="Helical" evidence="7">
    <location>
        <begin position="6"/>
        <end position="25"/>
    </location>
</feature>
<dbReference type="InterPro" id="IPR054780">
    <property type="entry name" value="Cytochro_C550_firm"/>
</dbReference>
<dbReference type="Proteomes" id="UP001231362">
    <property type="component" value="Unassembled WGS sequence"/>
</dbReference>
<organism evidence="9 10">
    <name type="scientific">Anoxybacillus andreesenii</name>
    <dbReference type="NCBI Taxonomy" id="1325932"/>
    <lineage>
        <taxon>Bacteria</taxon>
        <taxon>Bacillati</taxon>
        <taxon>Bacillota</taxon>
        <taxon>Bacilli</taxon>
        <taxon>Bacillales</taxon>
        <taxon>Anoxybacillaceae</taxon>
        <taxon>Anoxybacillus</taxon>
    </lineage>
</organism>
<evidence type="ECO:0000259" key="8">
    <source>
        <dbReference type="PROSITE" id="PS51007"/>
    </source>
</evidence>
<evidence type="ECO:0000256" key="2">
    <source>
        <dbReference type="ARBA" id="ARBA00022617"/>
    </source>
</evidence>
<dbReference type="PANTHER" id="PTHR37823">
    <property type="entry name" value="CYTOCHROME C-553-LIKE"/>
    <property type="match status" value="1"/>
</dbReference>
<keyword evidence="7" id="KW-0812">Transmembrane</keyword>
<proteinExistence type="predicted"/>
<evidence type="ECO:0000256" key="4">
    <source>
        <dbReference type="ARBA" id="ARBA00022982"/>
    </source>
</evidence>
<keyword evidence="7" id="KW-0472">Membrane</keyword>
<dbReference type="InterPro" id="IPR009056">
    <property type="entry name" value="Cyt_c-like_dom"/>
</dbReference>
<comment type="caution">
    <text evidence="9">The sequence shown here is derived from an EMBL/GenBank/DDBJ whole genome shotgun (WGS) entry which is preliminary data.</text>
</comment>
<keyword evidence="7" id="KW-1133">Transmembrane helix</keyword>
<evidence type="ECO:0000256" key="3">
    <source>
        <dbReference type="ARBA" id="ARBA00022723"/>
    </source>
</evidence>
<dbReference type="EMBL" id="JAUSTU010000012">
    <property type="protein sequence ID" value="MDQ0156354.1"/>
    <property type="molecule type" value="Genomic_DNA"/>
</dbReference>
<keyword evidence="1" id="KW-0813">Transport</keyword>
<accession>A0ABT9V5X9</accession>
<name>A0ABT9V5X9_9BACL</name>
<dbReference type="PROSITE" id="PS51007">
    <property type="entry name" value="CYTC"/>
    <property type="match status" value="1"/>
</dbReference>
<keyword evidence="3 6" id="KW-0479">Metal-binding</keyword>
<keyword evidence="10" id="KW-1185">Reference proteome</keyword>
<reference evidence="9 10" key="1">
    <citation type="submission" date="2023-07" db="EMBL/GenBank/DDBJ databases">
        <title>Genomic Encyclopedia of Type Strains, Phase IV (KMG-IV): sequencing the most valuable type-strain genomes for metagenomic binning, comparative biology and taxonomic classification.</title>
        <authorList>
            <person name="Goeker M."/>
        </authorList>
    </citation>
    <scope>NUCLEOTIDE SEQUENCE [LARGE SCALE GENOMIC DNA]</scope>
    <source>
        <strain evidence="9 10">DSM 23948</strain>
    </source>
</reference>
<keyword evidence="5 6" id="KW-0408">Iron</keyword>
<dbReference type="PANTHER" id="PTHR37823:SF4">
    <property type="entry name" value="MENAQUINOL-CYTOCHROME C REDUCTASE CYTOCHROME B_C SUBUNIT"/>
    <property type="match status" value="1"/>
</dbReference>
<dbReference type="InterPro" id="IPR036909">
    <property type="entry name" value="Cyt_c-like_dom_sf"/>
</dbReference>
<dbReference type="SUPFAM" id="SSF46626">
    <property type="entry name" value="Cytochrome c"/>
    <property type="match status" value="1"/>
</dbReference>
<gene>
    <name evidence="9" type="ORF">J2S07_002674</name>
</gene>
<dbReference type="InterPro" id="IPR051811">
    <property type="entry name" value="Cytochrome_c550/c551-like"/>
</dbReference>
<evidence type="ECO:0000256" key="5">
    <source>
        <dbReference type="ARBA" id="ARBA00023004"/>
    </source>
</evidence>
<evidence type="ECO:0000313" key="9">
    <source>
        <dbReference type="EMBL" id="MDQ0156354.1"/>
    </source>
</evidence>
<evidence type="ECO:0000256" key="1">
    <source>
        <dbReference type="ARBA" id="ARBA00022448"/>
    </source>
</evidence>